<feature type="transmembrane region" description="Helical" evidence="6">
    <location>
        <begin position="361"/>
        <end position="384"/>
    </location>
</feature>
<dbReference type="InterPro" id="IPR011701">
    <property type="entry name" value="MFS"/>
</dbReference>
<evidence type="ECO:0000256" key="1">
    <source>
        <dbReference type="ARBA" id="ARBA00004651"/>
    </source>
</evidence>
<evidence type="ECO:0000256" key="4">
    <source>
        <dbReference type="ARBA" id="ARBA00022989"/>
    </source>
</evidence>
<evidence type="ECO:0000256" key="5">
    <source>
        <dbReference type="ARBA" id="ARBA00023136"/>
    </source>
</evidence>
<dbReference type="SUPFAM" id="SSF103473">
    <property type="entry name" value="MFS general substrate transporter"/>
    <property type="match status" value="1"/>
</dbReference>
<dbReference type="PANTHER" id="PTHR43124">
    <property type="entry name" value="PURINE EFFLUX PUMP PBUE"/>
    <property type="match status" value="1"/>
</dbReference>
<keyword evidence="4 6" id="KW-1133">Transmembrane helix</keyword>
<dbReference type="EMBL" id="JAUSVX010000011">
    <property type="protein sequence ID" value="MDQ0472247.1"/>
    <property type="molecule type" value="Genomic_DNA"/>
</dbReference>
<organism evidence="8 9">
    <name type="scientific">Labrys wisconsinensis</name>
    <dbReference type="NCBI Taxonomy" id="425677"/>
    <lineage>
        <taxon>Bacteria</taxon>
        <taxon>Pseudomonadati</taxon>
        <taxon>Pseudomonadota</taxon>
        <taxon>Alphaproteobacteria</taxon>
        <taxon>Hyphomicrobiales</taxon>
        <taxon>Xanthobacteraceae</taxon>
        <taxon>Labrys</taxon>
    </lineage>
</organism>
<feature type="transmembrane region" description="Helical" evidence="6">
    <location>
        <begin position="159"/>
        <end position="184"/>
    </location>
</feature>
<feature type="transmembrane region" description="Helical" evidence="6">
    <location>
        <begin position="46"/>
        <end position="64"/>
    </location>
</feature>
<evidence type="ECO:0000313" key="9">
    <source>
        <dbReference type="Proteomes" id="UP001242480"/>
    </source>
</evidence>
<name>A0ABU0JGI4_9HYPH</name>
<dbReference type="RefSeq" id="WP_307278774.1">
    <property type="nucleotide sequence ID" value="NZ_JAUSVX010000011.1"/>
</dbReference>
<keyword evidence="3 6" id="KW-0812">Transmembrane</keyword>
<evidence type="ECO:0000313" key="8">
    <source>
        <dbReference type="EMBL" id="MDQ0472247.1"/>
    </source>
</evidence>
<keyword evidence="9" id="KW-1185">Reference proteome</keyword>
<dbReference type="InterPro" id="IPR050189">
    <property type="entry name" value="MFS_Efflux_Transporters"/>
</dbReference>
<evidence type="ECO:0000256" key="6">
    <source>
        <dbReference type="SAM" id="Phobius"/>
    </source>
</evidence>
<keyword evidence="5 6" id="KW-0472">Membrane</keyword>
<feature type="transmembrane region" description="Helical" evidence="6">
    <location>
        <begin position="329"/>
        <end position="349"/>
    </location>
</feature>
<dbReference type="InterPro" id="IPR036259">
    <property type="entry name" value="MFS_trans_sf"/>
</dbReference>
<dbReference type="PANTHER" id="PTHR43124:SF3">
    <property type="entry name" value="CHLORAMPHENICOL EFFLUX PUMP RV0191"/>
    <property type="match status" value="1"/>
</dbReference>
<proteinExistence type="predicted"/>
<comment type="subcellular location">
    <subcellularLocation>
        <location evidence="1">Cell membrane</location>
        <topology evidence="1">Multi-pass membrane protein</topology>
    </subcellularLocation>
</comment>
<sequence>MTGPDRRWTILAVLFVARAAMAFQFQSVAALAPELGRTIGTDLADLGLLIGLYLAPGMVLAWPGGALGRRFGDKTVVLAGLALMLAGEILAAASPAWAVQILGRLVAGTGGVLLNVLTAKMIADWFAGRAIATAMAIFVGSWPAGLALALLILPPMGLAFGLGAVHASVIGLIAIAAGLVAGAYRSPPGPVAAPAGGHGALAVPEAGAVLAAGSLWSLYNIGLAMVFSFGPAMLAERGWSGAIPGSLVSLVLWLVLLSVPLGGRLADRSGRGGAILCAGCLAFAALLILLPRCGSVLPVVLALGIVAGLPAGAIMSLPARVLAPQDRAVGMGLFFTIYYAGMLIGPLLGGEIAVRAGNVGAALDFGAAVLLACPVMLGVFHLAAPRARRGTPAQAR</sequence>
<dbReference type="Gene3D" id="1.20.1250.20">
    <property type="entry name" value="MFS general substrate transporter like domains"/>
    <property type="match status" value="1"/>
</dbReference>
<feature type="transmembrane region" description="Helical" evidence="6">
    <location>
        <begin position="239"/>
        <end position="261"/>
    </location>
</feature>
<dbReference type="Pfam" id="PF07690">
    <property type="entry name" value="MFS_1"/>
    <property type="match status" value="1"/>
</dbReference>
<feature type="transmembrane region" description="Helical" evidence="6">
    <location>
        <begin position="130"/>
        <end position="153"/>
    </location>
</feature>
<dbReference type="InterPro" id="IPR020846">
    <property type="entry name" value="MFS_dom"/>
</dbReference>
<evidence type="ECO:0000259" key="7">
    <source>
        <dbReference type="PROSITE" id="PS50850"/>
    </source>
</evidence>
<evidence type="ECO:0000256" key="2">
    <source>
        <dbReference type="ARBA" id="ARBA00022475"/>
    </source>
</evidence>
<protein>
    <submittedName>
        <fullName evidence="8">MFS family arabinose efflux permease</fullName>
    </submittedName>
</protein>
<evidence type="ECO:0000256" key="3">
    <source>
        <dbReference type="ARBA" id="ARBA00022692"/>
    </source>
</evidence>
<keyword evidence="2" id="KW-1003">Cell membrane</keyword>
<gene>
    <name evidence="8" type="ORF">QO011_005276</name>
</gene>
<reference evidence="8 9" key="1">
    <citation type="submission" date="2023-07" db="EMBL/GenBank/DDBJ databases">
        <title>Genomic Encyclopedia of Type Strains, Phase IV (KMG-IV): sequencing the most valuable type-strain genomes for metagenomic binning, comparative biology and taxonomic classification.</title>
        <authorList>
            <person name="Goeker M."/>
        </authorList>
    </citation>
    <scope>NUCLEOTIDE SEQUENCE [LARGE SCALE GENOMIC DNA]</scope>
    <source>
        <strain evidence="8 9">DSM 19619</strain>
    </source>
</reference>
<feature type="transmembrane region" description="Helical" evidence="6">
    <location>
        <begin position="296"/>
        <end position="317"/>
    </location>
</feature>
<feature type="transmembrane region" description="Helical" evidence="6">
    <location>
        <begin position="76"/>
        <end position="99"/>
    </location>
</feature>
<accession>A0ABU0JGI4</accession>
<feature type="transmembrane region" description="Helical" evidence="6">
    <location>
        <begin position="196"/>
        <end position="219"/>
    </location>
</feature>
<comment type="caution">
    <text evidence="8">The sequence shown here is derived from an EMBL/GenBank/DDBJ whole genome shotgun (WGS) entry which is preliminary data.</text>
</comment>
<feature type="transmembrane region" description="Helical" evidence="6">
    <location>
        <begin position="273"/>
        <end position="290"/>
    </location>
</feature>
<dbReference type="PROSITE" id="PS50850">
    <property type="entry name" value="MFS"/>
    <property type="match status" value="1"/>
</dbReference>
<feature type="domain" description="Major facilitator superfamily (MFS) profile" evidence="7">
    <location>
        <begin position="10"/>
        <end position="390"/>
    </location>
</feature>
<dbReference type="Proteomes" id="UP001242480">
    <property type="component" value="Unassembled WGS sequence"/>
</dbReference>
<feature type="transmembrane region" description="Helical" evidence="6">
    <location>
        <begin position="105"/>
        <end position="123"/>
    </location>
</feature>